<sequence length="51" mass="5394">MPQRNLQPKTLLASAATRAGAVHTAASFTAPVILSPRAQLDPIPVSEQQEN</sequence>
<keyword evidence="2" id="KW-1185">Reference proteome</keyword>
<organism evidence="1 2">
    <name type="scientific">Neurospora intermedia</name>
    <dbReference type="NCBI Taxonomy" id="5142"/>
    <lineage>
        <taxon>Eukaryota</taxon>
        <taxon>Fungi</taxon>
        <taxon>Dikarya</taxon>
        <taxon>Ascomycota</taxon>
        <taxon>Pezizomycotina</taxon>
        <taxon>Sordariomycetes</taxon>
        <taxon>Sordariomycetidae</taxon>
        <taxon>Sordariales</taxon>
        <taxon>Sordariaceae</taxon>
        <taxon>Neurospora</taxon>
    </lineage>
</organism>
<evidence type="ECO:0000313" key="2">
    <source>
        <dbReference type="Proteomes" id="UP001451303"/>
    </source>
</evidence>
<evidence type="ECO:0000313" key="1">
    <source>
        <dbReference type="EMBL" id="KAL0473164.1"/>
    </source>
</evidence>
<reference evidence="1 2" key="1">
    <citation type="submission" date="2023-09" db="EMBL/GenBank/DDBJ databases">
        <title>Multi-omics analysis of a traditional fermented food reveals byproduct-associated fungal strains for waste-to-food upcycling.</title>
        <authorList>
            <consortium name="Lawrence Berkeley National Laboratory"/>
            <person name="Rekdal V.M."/>
            <person name="Villalobos-Escobedo J.M."/>
            <person name="Rodriguez-Valeron N."/>
            <person name="Garcia M.O."/>
            <person name="Vasquez D.P."/>
            <person name="Damayanti I."/>
            <person name="Sorensen P.M."/>
            <person name="Baidoo E.E."/>
            <person name="De Carvalho A.C."/>
            <person name="Riley R."/>
            <person name="Lipzen A."/>
            <person name="He G."/>
            <person name="Yan M."/>
            <person name="Haridas S."/>
            <person name="Daum C."/>
            <person name="Yoshinaga Y."/>
            <person name="Ng V."/>
            <person name="Grigoriev I.V."/>
            <person name="Munk R."/>
            <person name="Nuraida L."/>
            <person name="Wijaya C.H."/>
            <person name="Morales P.-C."/>
            <person name="Keasling J.D."/>
        </authorList>
    </citation>
    <scope>NUCLEOTIDE SEQUENCE [LARGE SCALE GENOMIC DNA]</scope>
    <source>
        <strain evidence="1 2">FGSC 2613</strain>
    </source>
</reference>
<name>A0ABR3DKM0_NEUIN</name>
<dbReference type="Proteomes" id="UP001451303">
    <property type="component" value="Unassembled WGS sequence"/>
</dbReference>
<dbReference type="EMBL" id="JAVLET010000002">
    <property type="protein sequence ID" value="KAL0473164.1"/>
    <property type="molecule type" value="Genomic_DNA"/>
</dbReference>
<comment type="caution">
    <text evidence="1">The sequence shown here is derived from an EMBL/GenBank/DDBJ whole genome shotgun (WGS) entry which is preliminary data.</text>
</comment>
<gene>
    <name evidence="1" type="ORF">QR685DRAFT_551102</name>
</gene>
<proteinExistence type="predicted"/>
<protein>
    <submittedName>
        <fullName evidence="1">Uncharacterized protein</fullName>
    </submittedName>
</protein>
<accession>A0ABR3DKM0</accession>